<name>A0AAN4ZF98_9BILA</name>
<dbReference type="GO" id="GO:0005737">
    <property type="term" value="C:cytoplasm"/>
    <property type="evidence" value="ECO:0007669"/>
    <property type="project" value="UniProtKB-SubCell"/>
</dbReference>
<dbReference type="Pfam" id="PF00011">
    <property type="entry name" value="HSP20"/>
    <property type="match status" value="1"/>
</dbReference>
<keyword evidence="14" id="KW-1185">Reference proteome</keyword>
<feature type="domain" description="SHSP" evidence="11">
    <location>
        <begin position="1"/>
        <end position="64"/>
    </location>
</feature>
<evidence type="ECO:0000259" key="11">
    <source>
        <dbReference type="PROSITE" id="PS01031"/>
    </source>
</evidence>
<evidence type="ECO:0008006" key="15">
    <source>
        <dbReference type="Google" id="ProtNLM"/>
    </source>
</evidence>
<evidence type="ECO:0000256" key="5">
    <source>
        <dbReference type="ARBA" id="ARBA00022499"/>
    </source>
</evidence>
<dbReference type="EMBL" id="BTRK01000003">
    <property type="protein sequence ID" value="GMR40162.1"/>
    <property type="molecule type" value="Genomic_DNA"/>
</dbReference>
<dbReference type="GO" id="GO:0005634">
    <property type="term" value="C:nucleus"/>
    <property type="evidence" value="ECO:0007669"/>
    <property type="project" value="UniProtKB-SubCell"/>
</dbReference>
<evidence type="ECO:0000256" key="7">
    <source>
        <dbReference type="ARBA" id="ARBA00022843"/>
    </source>
</evidence>
<comment type="caution">
    <text evidence="13">The sequence shown here is derived from an EMBL/GenBank/DDBJ whole genome shotgun (WGS) entry which is preliminary data.</text>
</comment>
<dbReference type="Gene3D" id="2.60.40.790">
    <property type="match status" value="1"/>
</dbReference>
<dbReference type="Pfam" id="PF00240">
    <property type="entry name" value="ubiquitin"/>
    <property type="match status" value="1"/>
</dbReference>
<proteinExistence type="inferred from homology"/>
<dbReference type="Gene3D" id="3.10.20.90">
    <property type="entry name" value="Phosphatidylinositol 3-kinase Catalytic Subunit, Chain A, domain 1"/>
    <property type="match status" value="1"/>
</dbReference>
<dbReference type="PROSITE" id="PS01031">
    <property type="entry name" value="SHSP"/>
    <property type="match status" value="1"/>
</dbReference>
<keyword evidence="6" id="KW-0677">Repeat</keyword>
<keyword evidence="7" id="KW-0832">Ubl conjugation</keyword>
<gene>
    <name evidence="13" type="ORF">PMAYCL1PPCAC_10357</name>
</gene>
<dbReference type="InterPro" id="IPR008978">
    <property type="entry name" value="HSP20-like_chaperone"/>
</dbReference>
<evidence type="ECO:0000256" key="9">
    <source>
        <dbReference type="PROSITE-ProRule" id="PRU00285"/>
    </source>
</evidence>
<evidence type="ECO:0000313" key="14">
    <source>
        <dbReference type="Proteomes" id="UP001328107"/>
    </source>
</evidence>
<evidence type="ECO:0000256" key="2">
    <source>
        <dbReference type="ARBA" id="ARBA00004496"/>
    </source>
</evidence>
<comment type="similarity">
    <text evidence="3">Belongs to the ubiquitin family.</text>
</comment>
<evidence type="ECO:0000256" key="3">
    <source>
        <dbReference type="ARBA" id="ARBA00008430"/>
    </source>
</evidence>
<dbReference type="InterPro" id="IPR029071">
    <property type="entry name" value="Ubiquitin-like_domsf"/>
</dbReference>
<dbReference type="SUPFAM" id="SSF49764">
    <property type="entry name" value="HSP20-like chaperones"/>
    <property type="match status" value="1"/>
</dbReference>
<evidence type="ECO:0000256" key="4">
    <source>
        <dbReference type="ARBA" id="ARBA00022490"/>
    </source>
</evidence>
<reference evidence="14" key="1">
    <citation type="submission" date="2022-10" db="EMBL/GenBank/DDBJ databases">
        <title>Genome assembly of Pristionchus species.</title>
        <authorList>
            <person name="Yoshida K."/>
            <person name="Sommer R.J."/>
        </authorList>
    </citation>
    <scope>NUCLEOTIDE SEQUENCE [LARGE SCALE GENOMIC DNA]</scope>
    <source>
        <strain evidence="14">RS5460</strain>
    </source>
</reference>
<dbReference type="Proteomes" id="UP001328107">
    <property type="component" value="Unassembled WGS sequence"/>
</dbReference>
<dbReference type="AlphaFoldDB" id="A0AAN4ZF98"/>
<feature type="non-terminal residue" evidence="13">
    <location>
        <position position="1"/>
    </location>
</feature>
<dbReference type="SUPFAM" id="SSF54236">
    <property type="entry name" value="Ubiquitin-like"/>
    <property type="match status" value="1"/>
</dbReference>
<feature type="domain" description="Ubiquitin-like" evidence="12">
    <location>
        <begin position="68"/>
        <end position="105"/>
    </location>
</feature>
<protein>
    <recommendedName>
        <fullName evidence="15">SHSP domain-containing protein</fullName>
    </recommendedName>
</protein>
<keyword evidence="5" id="KW-1017">Isopeptide bond</keyword>
<comment type="similarity">
    <text evidence="9 10">Belongs to the small heat shock protein (HSP20) family.</text>
</comment>
<dbReference type="InterPro" id="IPR002068">
    <property type="entry name" value="A-crystallin/Hsp20_dom"/>
</dbReference>
<keyword evidence="4" id="KW-0963">Cytoplasm</keyword>
<comment type="subcellular location">
    <subcellularLocation>
        <location evidence="2">Cytoplasm</location>
    </subcellularLocation>
    <subcellularLocation>
        <location evidence="1">Nucleus</location>
    </subcellularLocation>
</comment>
<evidence type="ECO:0000256" key="8">
    <source>
        <dbReference type="ARBA" id="ARBA00023242"/>
    </source>
</evidence>
<dbReference type="InterPro" id="IPR000626">
    <property type="entry name" value="Ubiquitin-like_dom"/>
</dbReference>
<evidence type="ECO:0000256" key="10">
    <source>
        <dbReference type="RuleBase" id="RU003616"/>
    </source>
</evidence>
<evidence type="ECO:0000256" key="6">
    <source>
        <dbReference type="ARBA" id="ARBA00022737"/>
    </source>
</evidence>
<evidence type="ECO:0000259" key="12">
    <source>
        <dbReference type="PROSITE" id="PS50053"/>
    </source>
</evidence>
<keyword evidence="8" id="KW-0539">Nucleus</keyword>
<organism evidence="13 14">
    <name type="scientific">Pristionchus mayeri</name>
    <dbReference type="NCBI Taxonomy" id="1317129"/>
    <lineage>
        <taxon>Eukaryota</taxon>
        <taxon>Metazoa</taxon>
        <taxon>Ecdysozoa</taxon>
        <taxon>Nematoda</taxon>
        <taxon>Chromadorea</taxon>
        <taxon>Rhabditida</taxon>
        <taxon>Rhabditina</taxon>
        <taxon>Diplogasteromorpha</taxon>
        <taxon>Diplogasteroidea</taxon>
        <taxon>Neodiplogasteridae</taxon>
        <taxon>Pristionchus</taxon>
    </lineage>
</organism>
<evidence type="ECO:0000256" key="1">
    <source>
        <dbReference type="ARBA" id="ARBA00004123"/>
    </source>
</evidence>
<evidence type="ECO:0000313" key="13">
    <source>
        <dbReference type="EMBL" id="GMR40162.1"/>
    </source>
</evidence>
<accession>A0AAN4ZF98</accession>
<dbReference type="PROSITE" id="PS50053">
    <property type="entry name" value="UBIQUITIN_2"/>
    <property type="match status" value="1"/>
</dbReference>
<dbReference type="FunFam" id="3.10.20.90:FF:000469">
    <property type="entry name" value="Polyubiquitin-C"/>
    <property type="match status" value="1"/>
</dbReference>
<sequence>DRGKLRGERQVWIHQEVSFARTFGLPNDVNLDSLRTSYFNNGRLTIEAQKKTKPVKRGIPIEVVDPRMQIFVKCLSGMTIIIWVEASDTIEIVKAKIQDRKGVPPRNNISNDELR</sequence>